<gene>
    <name evidence="8" type="ORF">HNQ79_004568</name>
</gene>
<dbReference type="EMBL" id="JACHEM010000012">
    <property type="protein sequence ID" value="MBB6438064.1"/>
    <property type="molecule type" value="Genomic_DNA"/>
</dbReference>
<evidence type="ECO:0000259" key="7">
    <source>
        <dbReference type="Pfam" id="PF00482"/>
    </source>
</evidence>
<dbReference type="GO" id="GO:0005886">
    <property type="term" value="C:plasma membrane"/>
    <property type="evidence" value="ECO:0007669"/>
    <property type="project" value="UniProtKB-SubCell"/>
</dbReference>
<protein>
    <submittedName>
        <fullName evidence="8">Tight adherence protein B</fullName>
    </submittedName>
</protein>
<evidence type="ECO:0000256" key="5">
    <source>
        <dbReference type="ARBA" id="ARBA00023136"/>
    </source>
</evidence>
<keyword evidence="9" id="KW-1185">Reference proteome</keyword>
<proteinExistence type="predicted"/>
<name>A0A7X0HKJ6_9ACTN</name>
<accession>A0A7X0HKJ6</accession>
<feature type="domain" description="Type II secretion system protein GspF" evidence="7">
    <location>
        <begin position="130"/>
        <end position="250"/>
    </location>
</feature>
<dbReference type="InterPro" id="IPR018076">
    <property type="entry name" value="T2SS_GspF_dom"/>
</dbReference>
<dbReference type="Pfam" id="PF00482">
    <property type="entry name" value="T2SSF"/>
    <property type="match status" value="1"/>
</dbReference>
<dbReference type="AlphaFoldDB" id="A0A7X0HKJ6"/>
<evidence type="ECO:0000313" key="9">
    <source>
        <dbReference type="Proteomes" id="UP000540423"/>
    </source>
</evidence>
<evidence type="ECO:0000256" key="6">
    <source>
        <dbReference type="SAM" id="Phobius"/>
    </source>
</evidence>
<keyword evidence="2" id="KW-1003">Cell membrane</keyword>
<keyword evidence="3 6" id="KW-0812">Transmembrane</keyword>
<sequence>MAAVAGTDRGSVVTAGGAVVWAAVCAGLAAALLVGSEGELRRARLVVAGGVAQERAALPRERWWGVVRERVRPQWWCVPVSGVLAVLGESVIPLALGAAAVPWVGRQLRVRQAARERKRRGERVIDLCGALSGELRAGGHPGRALCVAAVDTGGLGAAEADVVAAARFGGDVPEALRRAAREPGAGGLAGIGVCWQVAVGSGAGLVAGLDRLEAALRDEQDRREQLRARLSGAWSTVGLLALLPVVGVLIGSAMGADPLRVLLHTPWGWGCLVMGGALEAGGLVWARRIVRGGEGEGA</sequence>
<reference evidence="8 9" key="1">
    <citation type="submission" date="2020-08" db="EMBL/GenBank/DDBJ databases">
        <title>Genomic Encyclopedia of Type Strains, Phase IV (KMG-IV): sequencing the most valuable type-strain genomes for metagenomic binning, comparative biology and taxonomic classification.</title>
        <authorList>
            <person name="Goeker M."/>
        </authorList>
    </citation>
    <scope>NUCLEOTIDE SEQUENCE [LARGE SCALE GENOMIC DNA]</scope>
    <source>
        <strain evidence="8 9">DSM 40141</strain>
    </source>
</reference>
<dbReference type="PANTHER" id="PTHR35007:SF4">
    <property type="entry name" value="CONSERVED TRANSMEMBRANE PROTEIN-RELATED"/>
    <property type="match status" value="1"/>
</dbReference>
<comment type="caution">
    <text evidence="8">The sequence shown here is derived from an EMBL/GenBank/DDBJ whole genome shotgun (WGS) entry which is preliminary data.</text>
</comment>
<feature type="transmembrane region" description="Helical" evidence="6">
    <location>
        <begin position="12"/>
        <end position="34"/>
    </location>
</feature>
<keyword evidence="5 6" id="KW-0472">Membrane</keyword>
<dbReference type="Proteomes" id="UP000540423">
    <property type="component" value="Unassembled WGS sequence"/>
</dbReference>
<dbReference type="PANTHER" id="PTHR35007">
    <property type="entry name" value="INTEGRAL MEMBRANE PROTEIN-RELATED"/>
    <property type="match status" value="1"/>
</dbReference>
<evidence type="ECO:0000256" key="4">
    <source>
        <dbReference type="ARBA" id="ARBA00022989"/>
    </source>
</evidence>
<evidence type="ECO:0000256" key="1">
    <source>
        <dbReference type="ARBA" id="ARBA00004651"/>
    </source>
</evidence>
<evidence type="ECO:0000256" key="2">
    <source>
        <dbReference type="ARBA" id="ARBA00022475"/>
    </source>
</evidence>
<comment type="subcellular location">
    <subcellularLocation>
        <location evidence="1">Cell membrane</location>
        <topology evidence="1">Multi-pass membrane protein</topology>
    </subcellularLocation>
</comment>
<keyword evidence="4 6" id="KW-1133">Transmembrane helix</keyword>
<dbReference type="RefSeq" id="WP_185033888.1">
    <property type="nucleotide sequence ID" value="NZ_BNBN01000003.1"/>
</dbReference>
<feature type="transmembrane region" description="Helical" evidence="6">
    <location>
        <begin position="232"/>
        <end position="255"/>
    </location>
</feature>
<organism evidence="8 9">
    <name type="scientific">Streptomyces candidus</name>
    <dbReference type="NCBI Taxonomy" id="67283"/>
    <lineage>
        <taxon>Bacteria</taxon>
        <taxon>Bacillati</taxon>
        <taxon>Actinomycetota</taxon>
        <taxon>Actinomycetes</taxon>
        <taxon>Kitasatosporales</taxon>
        <taxon>Streptomycetaceae</taxon>
        <taxon>Streptomyces</taxon>
    </lineage>
</organism>
<evidence type="ECO:0000256" key="3">
    <source>
        <dbReference type="ARBA" id="ARBA00022692"/>
    </source>
</evidence>
<evidence type="ECO:0000313" key="8">
    <source>
        <dbReference type="EMBL" id="MBB6438064.1"/>
    </source>
</evidence>
<feature type="transmembrane region" description="Helical" evidence="6">
    <location>
        <begin position="267"/>
        <end position="286"/>
    </location>
</feature>